<dbReference type="Pfam" id="PF02518">
    <property type="entry name" value="HATPase_c"/>
    <property type="match status" value="1"/>
</dbReference>
<gene>
    <name evidence="11" type="ORF">NPE20_14025</name>
</gene>
<dbReference type="InterPro" id="IPR004358">
    <property type="entry name" value="Sig_transdc_His_kin-like_C"/>
</dbReference>
<comment type="caution">
    <text evidence="11">The sequence shown here is derived from an EMBL/GenBank/DDBJ whole genome shotgun (WGS) entry which is preliminary data.</text>
</comment>
<evidence type="ECO:0000256" key="3">
    <source>
        <dbReference type="ARBA" id="ARBA00022553"/>
    </source>
</evidence>
<evidence type="ECO:0000256" key="6">
    <source>
        <dbReference type="ARBA" id="ARBA00023012"/>
    </source>
</evidence>
<feature type="signal peptide" evidence="9">
    <location>
        <begin position="1"/>
        <end position="20"/>
    </location>
</feature>
<dbReference type="InterPro" id="IPR050736">
    <property type="entry name" value="Sensor_HK_Regulatory"/>
</dbReference>
<evidence type="ECO:0000256" key="2">
    <source>
        <dbReference type="ARBA" id="ARBA00012438"/>
    </source>
</evidence>
<dbReference type="CDD" id="cd00082">
    <property type="entry name" value="HisKA"/>
    <property type="match status" value="1"/>
</dbReference>
<comment type="catalytic activity">
    <reaction evidence="1">
        <text>ATP + protein L-histidine = ADP + protein N-phospho-L-histidine.</text>
        <dbReference type="EC" id="2.7.13.3"/>
    </reaction>
</comment>
<proteinExistence type="predicted"/>
<dbReference type="RefSeq" id="WP_256539280.1">
    <property type="nucleotide sequence ID" value="NZ_JANHOH010000002.1"/>
</dbReference>
<dbReference type="Pfam" id="PF00512">
    <property type="entry name" value="HisKA"/>
    <property type="match status" value="1"/>
</dbReference>
<evidence type="ECO:0000256" key="9">
    <source>
        <dbReference type="SAM" id="SignalP"/>
    </source>
</evidence>
<keyword evidence="5 11" id="KW-0418">Kinase</keyword>
<accession>A0ABT1T3E7</accession>
<reference evidence="11 12" key="1">
    <citation type="submission" date="2022-07" db="EMBL/GenBank/DDBJ databases">
        <title>Mucilaginibacter sp. JC4.</title>
        <authorList>
            <person name="Le V."/>
            <person name="Ko S.-R."/>
            <person name="Ahn C.-Y."/>
            <person name="Oh H.-M."/>
        </authorList>
    </citation>
    <scope>NUCLEOTIDE SEQUENCE [LARGE SCALE GENOMIC DNA]</scope>
    <source>
        <strain evidence="11 12">JC4</strain>
    </source>
</reference>
<keyword evidence="8" id="KW-0812">Transmembrane</keyword>
<keyword evidence="4" id="KW-0808">Transferase</keyword>
<dbReference type="SUPFAM" id="SSF48452">
    <property type="entry name" value="TPR-like"/>
    <property type="match status" value="2"/>
</dbReference>
<evidence type="ECO:0000256" key="7">
    <source>
        <dbReference type="SAM" id="Coils"/>
    </source>
</evidence>
<evidence type="ECO:0000259" key="10">
    <source>
        <dbReference type="PROSITE" id="PS50109"/>
    </source>
</evidence>
<evidence type="ECO:0000256" key="5">
    <source>
        <dbReference type="ARBA" id="ARBA00022777"/>
    </source>
</evidence>
<feature type="domain" description="Histidine kinase" evidence="10">
    <location>
        <begin position="406"/>
        <end position="620"/>
    </location>
</feature>
<dbReference type="InterPro" id="IPR019734">
    <property type="entry name" value="TPR_rpt"/>
</dbReference>
<evidence type="ECO:0000256" key="8">
    <source>
        <dbReference type="SAM" id="Phobius"/>
    </source>
</evidence>
<keyword evidence="7" id="KW-0175">Coiled coil</keyword>
<feature type="chain" id="PRO_5047293509" description="histidine kinase" evidence="9">
    <location>
        <begin position="21"/>
        <end position="625"/>
    </location>
</feature>
<dbReference type="InterPro" id="IPR003594">
    <property type="entry name" value="HATPase_dom"/>
</dbReference>
<organism evidence="11 12">
    <name type="scientific">Mucilaginibacter aquariorum</name>
    <dbReference type="NCBI Taxonomy" id="2967225"/>
    <lineage>
        <taxon>Bacteria</taxon>
        <taxon>Pseudomonadati</taxon>
        <taxon>Bacteroidota</taxon>
        <taxon>Sphingobacteriia</taxon>
        <taxon>Sphingobacteriales</taxon>
        <taxon>Sphingobacteriaceae</taxon>
        <taxon>Mucilaginibacter</taxon>
    </lineage>
</organism>
<dbReference type="PRINTS" id="PR00344">
    <property type="entry name" value="BCTRLSENSOR"/>
</dbReference>
<evidence type="ECO:0000256" key="1">
    <source>
        <dbReference type="ARBA" id="ARBA00000085"/>
    </source>
</evidence>
<dbReference type="SMART" id="SM00028">
    <property type="entry name" value="TPR"/>
    <property type="match status" value="2"/>
</dbReference>
<dbReference type="SMART" id="SM00387">
    <property type="entry name" value="HATPase_c"/>
    <property type="match status" value="1"/>
</dbReference>
<dbReference type="Gene3D" id="3.30.565.10">
    <property type="entry name" value="Histidine kinase-like ATPase, C-terminal domain"/>
    <property type="match status" value="1"/>
</dbReference>
<keyword evidence="3" id="KW-0597">Phosphoprotein</keyword>
<keyword evidence="12" id="KW-1185">Reference proteome</keyword>
<dbReference type="SUPFAM" id="SSF55874">
    <property type="entry name" value="ATPase domain of HSP90 chaperone/DNA topoisomerase II/histidine kinase"/>
    <property type="match status" value="1"/>
</dbReference>
<dbReference type="PANTHER" id="PTHR43711">
    <property type="entry name" value="TWO-COMPONENT HISTIDINE KINASE"/>
    <property type="match status" value="1"/>
</dbReference>
<dbReference type="InterPro" id="IPR011990">
    <property type="entry name" value="TPR-like_helical_dom_sf"/>
</dbReference>
<dbReference type="SUPFAM" id="SSF47384">
    <property type="entry name" value="Homodimeric domain of signal transducing histidine kinase"/>
    <property type="match status" value="1"/>
</dbReference>
<dbReference type="EMBL" id="JANHOH010000002">
    <property type="protein sequence ID" value="MCQ6959089.1"/>
    <property type="molecule type" value="Genomic_DNA"/>
</dbReference>
<dbReference type="Gene3D" id="1.10.287.130">
    <property type="match status" value="1"/>
</dbReference>
<dbReference type="GO" id="GO:0016301">
    <property type="term" value="F:kinase activity"/>
    <property type="evidence" value="ECO:0007669"/>
    <property type="project" value="UniProtKB-KW"/>
</dbReference>
<dbReference type="InterPro" id="IPR003661">
    <property type="entry name" value="HisK_dim/P_dom"/>
</dbReference>
<evidence type="ECO:0000256" key="4">
    <source>
        <dbReference type="ARBA" id="ARBA00022679"/>
    </source>
</evidence>
<dbReference type="EC" id="2.7.13.3" evidence="2"/>
<dbReference type="CDD" id="cd00075">
    <property type="entry name" value="HATPase"/>
    <property type="match status" value="1"/>
</dbReference>
<evidence type="ECO:0000313" key="11">
    <source>
        <dbReference type="EMBL" id="MCQ6959089.1"/>
    </source>
</evidence>
<dbReference type="InterPro" id="IPR036097">
    <property type="entry name" value="HisK_dim/P_sf"/>
</dbReference>
<dbReference type="Proteomes" id="UP001204376">
    <property type="component" value="Unassembled WGS sequence"/>
</dbReference>
<name>A0ABT1T3E7_9SPHI</name>
<keyword evidence="8" id="KW-1133">Transmembrane helix</keyword>
<keyword evidence="6" id="KW-0902">Two-component regulatory system</keyword>
<evidence type="ECO:0000313" key="12">
    <source>
        <dbReference type="Proteomes" id="UP001204376"/>
    </source>
</evidence>
<dbReference type="SMART" id="SM00388">
    <property type="entry name" value="HisKA"/>
    <property type="match status" value="1"/>
</dbReference>
<protein>
    <recommendedName>
        <fullName evidence="2">histidine kinase</fullName>
        <ecNumber evidence="2">2.7.13.3</ecNumber>
    </recommendedName>
</protein>
<dbReference type="InterPro" id="IPR005467">
    <property type="entry name" value="His_kinase_dom"/>
</dbReference>
<sequence length="625" mass="71185">MGKKPILFALLTMLCAVCNAQTENIKKLQQQLPLIHDSLRYVDALNRLGMLLYEENADSTLYYTEKARAIADRLAYPRGMADAANNLGIVYDIKGNLQLAMRYYNDARMRYLALHDSANVIQTLINIAMVYQEMGNNQKAVLHYKQAVSQGRTLRQDSIMSLVYYDYVLQYPDSISKDSVQVYIDRARKISLKYKDSVLLLAVDQLIARNYIKNNEEAKGITLLKQTLSKALAYKLYYLSLDLLTNLGDFYAPTDSAMAVKYYLQGLEITREKNYIIYNEHFTRILYNFYSAKNDNAAAFNYSKQLVALHDEQQKMSSNSGVDYIEYALKDQQLNSARTQSKYQMLFLFLAVLLCIMTLIIIIILWRSRKRSQKIAQALRVQFEQSESTMEALDLMNKDYARVIKIVAHDLRNPIGAINTITAMLQPDKTLTAETRELVNLVQVSSKNCLELINELLETDLDQQQNLKREKVNLNELLEQCTRLLSFMAQDKEQEVILNSNAPEVISADYEKLWRVMNNLIINAIKFSPAGSDIYIDAGQLNNEVVIAVADTGMGIPVSLQNQIFDPFTSARRQGTHNEQPIGLGLYISKQIIEAHHGKIWFESDAGKGTVFYVSLPMDNGAAIK</sequence>
<feature type="coiled-coil region" evidence="7">
    <location>
        <begin position="457"/>
        <end position="484"/>
    </location>
</feature>
<dbReference type="PANTHER" id="PTHR43711:SF31">
    <property type="entry name" value="HISTIDINE KINASE"/>
    <property type="match status" value="1"/>
</dbReference>
<keyword evidence="8" id="KW-0472">Membrane</keyword>
<dbReference type="Pfam" id="PF13424">
    <property type="entry name" value="TPR_12"/>
    <property type="match status" value="1"/>
</dbReference>
<dbReference type="PROSITE" id="PS50109">
    <property type="entry name" value="HIS_KIN"/>
    <property type="match status" value="1"/>
</dbReference>
<dbReference type="Gene3D" id="1.25.40.10">
    <property type="entry name" value="Tetratricopeptide repeat domain"/>
    <property type="match status" value="1"/>
</dbReference>
<keyword evidence="9" id="KW-0732">Signal</keyword>
<feature type="transmembrane region" description="Helical" evidence="8">
    <location>
        <begin position="345"/>
        <end position="366"/>
    </location>
</feature>
<dbReference type="InterPro" id="IPR036890">
    <property type="entry name" value="HATPase_C_sf"/>
</dbReference>